<protein>
    <submittedName>
        <fullName evidence="3">LPXTG cell wall anchor domain-containing protein</fullName>
    </submittedName>
</protein>
<feature type="signal peptide" evidence="2">
    <location>
        <begin position="1"/>
        <end position="25"/>
    </location>
</feature>
<evidence type="ECO:0000256" key="2">
    <source>
        <dbReference type="SAM" id="SignalP"/>
    </source>
</evidence>
<keyword evidence="1" id="KW-0472">Membrane</keyword>
<feature type="chain" id="PRO_5046439526" evidence="2">
    <location>
        <begin position="26"/>
        <end position="198"/>
    </location>
</feature>
<keyword evidence="2" id="KW-0732">Signal</keyword>
<gene>
    <name evidence="3" type="ORF">ACFQB0_10140</name>
</gene>
<feature type="transmembrane region" description="Helical" evidence="1">
    <location>
        <begin position="168"/>
        <end position="188"/>
    </location>
</feature>
<sequence length="198" mass="19877">MRLARSRLTILVALPLIFLTGTAPADATTSANLIDATPDAVTLAVPAPGESASWSMTVDNTSGRALPLRLAVSGSSNALFAGANPLLLSAVDGGGRHVYDAVPVGELLGTATELNGLNMGESYVLTGTVSLPLAAGNEYQNAGGTITLRFSTEANGPSTPLASTGAEALPLVALAVGILALGGALIVVSRNKRRASND</sequence>
<reference evidence="4" key="1">
    <citation type="journal article" date="2019" name="Int. J. Syst. Evol. Microbiol.">
        <title>The Global Catalogue of Microorganisms (GCM) 10K type strain sequencing project: providing services to taxonomists for standard genome sequencing and annotation.</title>
        <authorList>
            <consortium name="The Broad Institute Genomics Platform"/>
            <consortium name="The Broad Institute Genome Sequencing Center for Infectious Disease"/>
            <person name="Wu L."/>
            <person name="Ma J."/>
        </authorList>
    </citation>
    <scope>NUCLEOTIDE SEQUENCE [LARGE SCALE GENOMIC DNA]</scope>
    <source>
        <strain evidence="4">CCUG 43304</strain>
    </source>
</reference>
<evidence type="ECO:0000256" key="1">
    <source>
        <dbReference type="SAM" id="Phobius"/>
    </source>
</evidence>
<dbReference type="NCBIfam" id="TIGR01167">
    <property type="entry name" value="LPXTG_anchor"/>
    <property type="match status" value="1"/>
</dbReference>
<evidence type="ECO:0000313" key="4">
    <source>
        <dbReference type="Proteomes" id="UP001596306"/>
    </source>
</evidence>
<accession>A0ABW1VHW1</accession>
<keyword evidence="1" id="KW-1133">Transmembrane helix</keyword>
<dbReference type="RefSeq" id="WP_386730922.1">
    <property type="nucleotide sequence ID" value="NZ_JBHSTP010000002.1"/>
</dbReference>
<comment type="caution">
    <text evidence="3">The sequence shown here is derived from an EMBL/GenBank/DDBJ whole genome shotgun (WGS) entry which is preliminary data.</text>
</comment>
<keyword evidence="1" id="KW-0812">Transmembrane</keyword>
<dbReference type="EMBL" id="JBHSTP010000002">
    <property type="protein sequence ID" value="MFC6356467.1"/>
    <property type="molecule type" value="Genomic_DNA"/>
</dbReference>
<name>A0ABW1VHW1_9MICO</name>
<proteinExistence type="predicted"/>
<organism evidence="3 4">
    <name type="scientific">Luethyella okanaganae</name>
    <dbReference type="NCBI Taxonomy" id="69372"/>
    <lineage>
        <taxon>Bacteria</taxon>
        <taxon>Bacillati</taxon>
        <taxon>Actinomycetota</taxon>
        <taxon>Actinomycetes</taxon>
        <taxon>Micrococcales</taxon>
        <taxon>Microbacteriaceae</taxon>
        <taxon>Luethyella</taxon>
    </lineage>
</organism>
<dbReference type="Proteomes" id="UP001596306">
    <property type="component" value="Unassembled WGS sequence"/>
</dbReference>
<keyword evidence="4" id="KW-1185">Reference proteome</keyword>
<evidence type="ECO:0000313" key="3">
    <source>
        <dbReference type="EMBL" id="MFC6356467.1"/>
    </source>
</evidence>